<dbReference type="EMBL" id="BKCP01010515">
    <property type="protein sequence ID" value="GER53412.1"/>
    <property type="molecule type" value="Genomic_DNA"/>
</dbReference>
<evidence type="ECO:0000313" key="2">
    <source>
        <dbReference type="Proteomes" id="UP000325081"/>
    </source>
</evidence>
<evidence type="ECO:0000313" key="1">
    <source>
        <dbReference type="EMBL" id="GER53412.1"/>
    </source>
</evidence>
<reference evidence="2" key="1">
    <citation type="journal article" date="2019" name="Curr. Biol.">
        <title>Genome Sequence of Striga asiatica Provides Insight into the Evolution of Plant Parasitism.</title>
        <authorList>
            <person name="Yoshida S."/>
            <person name="Kim S."/>
            <person name="Wafula E.K."/>
            <person name="Tanskanen J."/>
            <person name="Kim Y.M."/>
            <person name="Honaas L."/>
            <person name="Yang Z."/>
            <person name="Spallek T."/>
            <person name="Conn C.E."/>
            <person name="Ichihashi Y."/>
            <person name="Cheong K."/>
            <person name="Cui S."/>
            <person name="Der J.P."/>
            <person name="Gundlach H."/>
            <person name="Jiao Y."/>
            <person name="Hori C."/>
            <person name="Ishida J.K."/>
            <person name="Kasahara H."/>
            <person name="Kiba T."/>
            <person name="Kim M.S."/>
            <person name="Koo N."/>
            <person name="Laohavisit A."/>
            <person name="Lee Y.H."/>
            <person name="Lumba S."/>
            <person name="McCourt P."/>
            <person name="Mortimer J.C."/>
            <person name="Mutuku J.M."/>
            <person name="Nomura T."/>
            <person name="Sasaki-Sekimoto Y."/>
            <person name="Seto Y."/>
            <person name="Wang Y."/>
            <person name="Wakatake T."/>
            <person name="Sakakibara H."/>
            <person name="Demura T."/>
            <person name="Yamaguchi S."/>
            <person name="Yoneyama K."/>
            <person name="Manabe R.I."/>
            <person name="Nelson D.C."/>
            <person name="Schulman A.H."/>
            <person name="Timko M.P."/>
            <person name="dePamphilis C.W."/>
            <person name="Choi D."/>
            <person name="Shirasu K."/>
        </authorList>
    </citation>
    <scope>NUCLEOTIDE SEQUENCE [LARGE SCALE GENOMIC DNA]</scope>
    <source>
        <strain evidence="2">cv. UVA1</strain>
    </source>
</reference>
<dbReference type="AlphaFoldDB" id="A0A5A7R7J1"/>
<proteinExistence type="predicted"/>
<protein>
    <submittedName>
        <fullName evidence="1">RING/FYVE/PHD zinc finger superfamily protein</fullName>
    </submittedName>
</protein>
<organism evidence="1 2">
    <name type="scientific">Striga asiatica</name>
    <name type="common">Asiatic witchweed</name>
    <name type="synonym">Buchnera asiatica</name>
    <dbReference type="NCBI Taxonomy" id="4170"/>
    <lineage>
        <taxon>Eukaryota</taxon>
        <taxon>Viridiplantae</taxon>
        <taxon>Streptophyta</taxon>
        <taxon>Embryophyta</taxon>
        <taxon>Tracheophyta</taxon>
        <taxon>Spermatophyta</taxon>
        <taxon>Magnoliopsida</taxon>
        <taxon>eudicotyledons</taxon>
        <taxon>Gunneridae</taxon>
        <taxon>Pentapetalae</taxon>
        <taxon>asterids</taxon>
        <taxon>lamiids</taxon>
        <taxon>Lamiales</taxon>
        <taxon>Orobanchaceae</taxon>
        <taxon>Buchnereae</taxon>
        <taxon>Striga</taxon>
    </lineage>
</organism>
<gene>
    <name evidence="1" type="ORF">STAS_30943</name>
</gene>
<dbReference type="Proteomes" id="UP000325081">
    <property type="component" value="Unassembled WGS sequence"/>
</dbReference>
<name>A0A5A7R7J1_STRAF</name>
<accession>A0A5A7R7J1</accession>
<keyword evidence="2" id="KW-1185">Reference proteome</keyword>
<comment type="caution">
    <text evidence="1">The sequence shown here is derived from an EMBL/GenBank/DDBJ whole genome shotgun (WGS) entry which is preliminary data.</text>
</comment>
<sequence>MTSSVKSWPVNSKTTCETGSIVVVGIENGLDDVACLDENTRGLVVRRVEELEPFSGESAVGPVDYGDGVAFRSFVVGPRGEYADKGHERESESEVEIVWIPVVGRRSGGGGGGWVEEWL</sequence>